<dbReference type="NCBIfam" id="TIGR00745">
    <property type="entry name" value="apbA_panE"/>
    <property type="match status" value="1"/>
</dbReference>
<dbReference type="InterPro" id="IPR051402">
    <property type="entry name" value="KPR-Related"/>
</dbReference>
<dbReference type="SUPFAM" id="SSF51735">
    <property type="entry name" value="NAD(P)-binding Rossmann-fold domains"/>
    <property type="match status" value="1"/>
</dbReference>
<dbReference type="RefSeq" id="WP_212939990.1">
    <property type="nucleotide sequence ID" value="NZ_BORR01000008.1"/>
</dbReference>
<dbReference type="InterPro" id="IPR036291">
    <property type="entry name" value="NAD(P)-bd_dom_sf"/>
</dbReference>
<dbReference type="EMBL" id="BORR01000008">
    <property type="protein sequence ID" value="GIO37766.1"/>
    <property type="molecule type" value="Genomic_DNA"/>
</dbReference>
<dbReference type="Pfam" id="PF02558">
    <property type="entry name" value="ApbA"/>
    <property type="match status" value="1"/>
</dbReference>
<keyword evidence="8" id="KW-1185">Reference proteome</keyword>
<evidence type="ECO:0000259" key="5">
    <source>
        <dbReference type="Pfam" id="PF02558"/>
    </source>
</evidence>
<evidence type="ECO:0000256" key="2">
    <source>
        <dbReference type="ARBA" id="ARBA00022857"/>
    </source>
</evidence>
<protein>
    <recommendedName>
        <fullName evidence="4">2-dehydropantoate 2-reductase</fullName>
        <ecNumber evidence="4">1.1.1.169</ecNumber>
    </recommendedName>
    <alternativeName>
        <fullName evidence="4">Ketopantoate reductase</fullName>
    </alternativeName>
</protein>
<dbReference type="GO" id="GO:0015940">
    <property type="term" value="P:pantothenate biosynthetic process"/>
    <property type="evidence" value="ECO:0007669"/>
    <property type="project" value="UniProtKB-KW"/>
</dbReference>
<feature type="domain" description="Ketopantoate reductase N-terminal" evidence="5">
    <location>
        <begin position="3"/>
        <end position="152"/>
    </location>
</feature>
<dbReference type="Pfam" id="PF08546">
    <property type="entry name" value="ApbA_C"/>
    <property type="match status" value="1"/>
</dbReference>
<dbReference type="PANTHER" id="PTHR21708:SF26">
    <property type="entry name" value="2-DEHYDROPANTOATE 2-REDUCTASE"/>
    <property type="match status" value="1"/>
</dbReference>
<evidence type="ECO:0000256" key="4">
    <source>
        <dbReference type="RuleBase" id="RU362068"/>
    </source>
</evidence>
<dbReference type="Proteomes" id="UP000681162">
    <property type="component" value="Unassembled WGS sequence"/>
</dbReference>
<evidence type="ECO:0000256" key="3">
    <source>
        <dbReference type="ARBA" id="ARBA00023002"/>
    </source>
</evidence>
<sequence>MRILVLGAGGVGGYFGGRLVEKGAEVTFLVRSQRKKQLEEEGLVISSINGDFKFRPVLITTEDSDTAGTYDLVLFSTKAYHLQAAIQDLKPFIGEQTAILPLLNGVVHYPVLQREFGEDKVIGGLCFIETTLNREGHIVQTSKADIVRYGEFENKQTDRIQRIEQVLSGALPSFIRSEFIEQDIWHKYLYIATIAGVTTLMRSALGPIRESKGGRDFIQHLFQEIEGIMLEHGAPLDHDIVAKHMQTMDKSSVEMKSSMLRDMEKGLDIEAAHLHGYLLKLAGDYSIEAPFLQAVNQNLLVYEGARV</sequence>
<dbReference type="AlphaFoldDB" id="A0A920CF40"/>
<dbReference type="SUPFAM" id="SSF48179">
    <property type="entry name" value="6-phosphogluconate dehydrogenase C-terminal domain-like"/>
    <property type="match status" value="1"/>
</dbReference>
<dbReference type="InterPro" id="IPR013332">
    <property type="entry name" value="KPR_N"/>
</dbReference>
<proteinExistence type="inferred from homology"/>
<dbReference type="FunFam" id="3.40.50.720:FF:000307">
    <property type="entry name" value="2-dehydropantoate 2-reductase"/>
    <property type="match status" value="1"/>
</dbReference>
<dbReference type="Gene3D" id="1.10.1040.10">
    <property type="entry name" value="N-(1-d-carboxylethyl)-l-norvaline Dehydrogenase, domain 2"/>
    <property type="match status" value="1"/>
</dbReference>
<dbReference type="EC" id="1.1.1.169" evidence="4"/>
<keyword evidence="4" id="KW-0566">Pantothenate biosynthesis</keyword>
<comment type="pathway">
    <text evidence="4">Cofactor biosynthesis; (R)-pantothenate biosynthesis; (R)-pantoate from 3-methyl-2-oxobutanoate: step 2/2.</text>
</comment>
<dbReference type="InterPro" id="IPR003710">
    <property type="entry name" value="ApbA"/>
</dbReference>
<comment type="caution">
    <text evidence="7">The sequence shown here is derived from an EMBL/GenBank/DDBJ whole genome shotgun (WGS) entry which is preliminary data.</text>
</comment>
<dbReference type="PANTHER" id="PTHR21708">
    <property type="entry name" value="PROBABLE 2-DEHYDROPANTOATE 2-REDUCTASE"/>
    <property type="match status" value="1"/>
</dbReference>
<dbReference type="GO" id="GO:0008677">
    <property type="term" value="F:2-dehydropantoate 2-reductase activity"/>
    <property type="evidence" value="ECO:0007669"/>
    <property type="project" value="UniProtKB-EC"/>
</dbReference>
<comment type="similarity">
    <text evidence="1 4">Belongs to the ketopantoate reductase family.</text>
</comment>
<keyword evidence="2 4" id="KW-0521">NADP</keyword>
<name>A0A920CF40_9BACL</name>
<evidence type="ECO:0000313" key="8">
    <source>
        <dbReference type="Proteomes" id="UP000681162"/>
    </source>
</evidence>
<feature type="domain" description="Ketopantoate reductase C-terminal" evidence="6">
    <location>
        <begin position="180"/>
        <end position="299"/>
    </location>
</feature>
<organism evidence="7 8">
    <name type="scientific">Paenibacillus antibioticophila</name>
    <dbReference type="NCBI Taxonomy" id="1274374"/>
    <lineage>
        <taxon>Bacteria</taxon>
        <taxon>Bacillati</taxon>
        <taxon>Bacillota</taxon>
        <taxon>Bacilli</taxon>
        <taxon>Bacillales</taxon>
        <taxon>Paenibacillaceae</taxon>
        <taxon>Paenibacillus</taxon>
    </lineage>
</organism>
<evidence type="ECO:0000313" key="7">
    <source>
        <dbReference type="EMBL" id="GIO37766.1"/>
    </source>
</evidence>
<gene>
    <name evidence="7" type="ORF">J41TS12_26270</name>
</gene>
<dbReference type="InterPro" id="IPR008927">
    <property type="entry name" value="6-PGluconate_DH-like_C_sf"/>
</dbReference>
<dbReference type="InterPro" id="IPR013752">
    <property type="entry name" value="KPA_reductase"/>
</dbReference>
<accession>A0A920CF40</accession>
<evidence type="ECO:0000256" key="1">
    <source>
        <dbReference type="ARBA" id="ARBA00007870"/>
    </source>
</evidence>
<keyword evidence="3 4" id="KW-0560">Oxidoreductase</keyword>
<dbReference type="GO" id="GO:0005737">
    <property type="term" value="C:cytoplasm"/>
    <property type="evidence" value="ECO:0007669"/>
    <property type="project" value="TreeGrafter"/>
</dbReference>
<dbReference type="Gene3D" id="3.40.50.720">
    <property type="entry name" value="NAD(P)-binding Rossmann-like Domain"/>
    <property type="match status" value="1"/>
</dbReference>
<dbReference type="FunFam" id="1.10.1040.10:FF:000017">
    <property type="entry name" value="2-dehydropantoate 2-reductase"/>
    <property type="match status" value="1"/>
</dbReference>
<evidence type="ECO:0000259" key="6">
    <source>
        <dbReference type="Pfam" id="PF08546"/>
    </source>
</evidence>
<comment type="catalytic activity">
    <reaction evidence="4">
        <text>(R)-pantoate + NADP(+) = 2-dehydropantoate + NADPH + H(+)</text>
        <dbReference type="Rhea" id="RHEA:16233"/>
        <dbReference type="ChEBI" id="CHEBI:11561"/>
        <dbReference type="ChEBI" id="CHEBI:15378"/>
        <dbReference type="ChEBI" id="CHEBI:15980"/>
        <dbReference type="ChEBI" id="CHEBI:57783"/>
        <dbReference type="ChEBI" id="CHEBI:58349"/>
        <dbReference type="EC" id="1.1.1.169"/>
    </reaction>
</comment>
<reference evidence="7 8" key="1">
    <citation type="submission" date="2021-03" db="EMBL/GenBank/DDBJ databases">
        <title>Antimicrobial resistance genes in bacteria isolated from Japanese honey, and their potential for conferring macrolide and lincosamide resistance in the American foulbrood pathogen Paenibacillus larvae.</title>
        <authorList>
            <person name="Okamoto M."/>
            <person name="Kumagai M."/>
            <person name="Kanamori H."/>
            <person name="Takamatsu D."/>
        </authorList>
    </citation>
    <scope>NUCLEOTIDE SEQUENCE [LARGE SCALE GENOMIC DNA]</scope>
    <source>
        <strain evidence="7 8">J41TS12</strain>
    </source>
</reference>
<comment type="function">
    <text evidence="4">Catalyzes the NADPH-dependent reduction of ketopantoate into pantoic acid.</text>
</comment>
<dbReference type="InterPro" id="IPR013328">
    <property type="entry name" value="6PGD_dom2"/>
</dbReference>